<dbReference type="Gene3D" id="1.25.40.10">
    <property type="entry name" value="Tetratricopeptide repeat domain"/>
    <property type="match status" value="1"/>
</dbReference>
<dbReference type="Pfam" id="PF01535">
    <property type="entry name" value="PPR"/>
    <property type="match status" value="1"/>
</dbReference>
<protein>
    <recommendedName>
        <fullName evidence="4">Pentatricopeptide repeat-containing protein</fullName>
    </recommendedName>
</protein>
<gene>
    <name evidence="2" type="ORF">HK103_000487</name>
</gene>
<keyword evidence="1" id="KW-0677">Repeat</keyword>
<keyword evidence="3" id="KW-1185">Reference proteome</keyword>
<evidence type="ECO:0000313" key="3">
    <source>
        <dbReference type="Proteomes" id="UP001210925"/>
    </source>
</evidence>
<dbReference type="Proteomes" id="UP001210925">
    <property type="component" value="Unassembled WGS sequence"/>
</dbReference>
<evidence type="ECO:0000256" key="1">
    <source>
        <dbReference type="ARBA" id="ARBA00022737"/>
    </source>
</evidence>
<dbReference type="SUPFAM" id="SSF48452">
    <property type="entry name" value="TPR-like"/>
    <property type="match status" value="1"/>
</dbReference>
<name>A0AAD5UCB7_9FUNG</name>
<dbReference type="InterPro" id="IPR002885">
    <property type="entry name" value="PPR_rpt"/>
</dbReference>
<dbReference type="EMBL" id="JADGKB010000107">
    <property type="protein sequence ID" value="KAJ3253518.1"/>
    <property type="molecule type" value="Genomic_DNA"/>
</dbReference>
<dbReference type="InterPro" id="IPR011990">
    <property type="entry name" value="TPR-like_helical_dom_sf"/>
</dbReference>
<comment type="caution">
    <text evidence="2">The sequence shown here is derived from an EMBL/GenBank/DDBJ whole genome shotgun (WGS) entry which is preliminary data.</text>
</comment>
<sequence length="477" mass="56512">MNSVNSVNRILSSLRITSSRSFATKINIKKEPKKAGDIPSNFQYSRMDGPRVNFNLKKIRQLNGEEKIELLRDYIKTKSYNEAVFVYQLVVKNGIANRLNYSHHHTLFHLLLKRAEEFKSTIQLIYEQLILYKFEPTENFLNDYLICLVKWGDVNQARQLMDQMQKDNLQIQIPVWSYLFKYYNRQVGLAVWKEGIELYEQFEKIIPKQRPDRATYISVMDLYKKLGNLENVYNVYLKADENVPRLYSMQVKRTGEKNPYWAEETKLQFFNCYLAAVNNLKPDNVLEVFDDMYQTGIFNFPIPSRQASFHIIFRYLSELPATTPEEQLSIINSTKKYYGYHKDCKLPLDYILYGRLISLQKEEKNIFEWYRLAITLLDLRPGTLKRQTVDSALVQTLFNIGSIEKALEAFQAQREYTRKPVKKVYFDFITYYTEKRDKEGLYMMAEYVKQDFEGDLSMKKYNSKDKMNLHLSTVGLQ</sequence>
<evidence type="ECO:0008006" key="4">
    <source>
        <dbReference type="Google" id="ProtNLM"/>
    </source>
</evidence>
<dbReference type="PANTHER" id="PTHR47941">
    <property type="entry name" value="PENTATRICOPEPTIDE REPEAT-CONTAINING PROTEIN 3, MITOCHONDRIAL"/>
    <property type="match status" value="1"/>
</dbReference>
<organism evidence="2 3">
    <name type="scientific">Boothiomyces macroporosus</name>
    <dbReference type="NCBI Taxonomy" id="261099"/>
    <lineage>
        <taxon>Eukaryota</taxon>
        <taxon>Fungi</taxon>
        <taxon>Fungi incertae sedis</taxon>
        <taxon>Chytridiomycota</taxon>
        <taxon>Chytridiomycota incertae sedis</taxon>
        <taxon>Chytridiomycetes</taxon>
        <taxon>Rhizophydiales</taxon>
        <taxon>Terramycetaceae</taxon>
        <taxon>Boothiomyces</taxon>
    </lineage>
</organism>
<accession>A0AAD5UCB7</accession>
<proteinExistence type="predicted"/>
<evidence type="ECO:0000313" key="2">
    <source>
        <dbReference type="EMBL" id="KAJ3253518.1"/>
    </source>
</evidence>
<reference evidence="2" key="1">
    <citation type="submission" date="2020-05" db="EMBL/GenBank/DDBJ databases">
        <title>Phylogenomic resolution of chytrid fungi.</title>
        <authorList>
            <person name="Stajich J.E."/>
            <person name="Amses K."/>
            <person name="Simmons R."/>
            <person name="Seto K."/>
            <person name="Myers J."/>
            <person name="Bonds A."/>
            <person name="Quandt C.A."/>
            <person name="Barry K."/>
            <person name="Liu P."/>
            <person name="Grigoriev I."/>
            <person name="Longcore J.E."/>
            <person name="James T.Y."/>
        </authorList>
    </citation>
    <scope>NUCLEOTIDE SEQUENCE</scope>
    <source>
        <strain evidence="2">PLAUS21</strain>
    </source>
</reference>
<dbReference type="AlphaFoldDB" id="A0AAD5UCB7"/>